<dbReference type="RefSeq" id="WP_208715703.1">
    <property type="nucleotide sequence ID" value="NZ_CP024768.1"/>
</dbReference>
<evidence type="ECO:0000313" key="1">
    <source>
        <dbReference type="EMBL" id="QGY29768.1"/>
    </source>
</evidence>
<reference evidence="1 2" key="1">
    <citation type="submission" date="2017-11" db="EMBL/GenBank/DDBJ databases">
        <title>Genome sequence of Pantoea cypripedii NE1.</title>
        <authorList>
            <person name="Nascimento F.X."/>
        </authorList>
    </citation>
    <scope>NUCLEOTIDE SEQUENCE [LARGE SCALE GENOMIC DNA]</scope>
    <source>
        <strain evidence="1 2">NE1</strain>
    </source>
</reference>
<protein>
    <submittedName>
        <fullName evidence="1">Uncharacterized protein</fullName>
    </submittedName>
</protein>
<sequence length="90" mass="9162">MAYATTNPPALLQDRIGGGGAVWSYKSTDTIGTVLAANYFTNGEALGLKAGDQVNVIVDASPALMYPCYVSAVTDSGATIVQVKAGATGY</sequence>
<name>A0A6B9FZS3_PANCY</name>
<dbReference type="Proteomes" id="UP000502005">
    <property type="component" value="Chromosome"/>
</dbReference>
<dbReference type="AlphaFoldDB" id="A0A6B9FZS3"/>
<organism evidence="1 2">
    <name type="scientific">Pantoea cypripedii</name>
    <name type="common">Pectobacterium cypripedii</name>
    <name type="synonym">Erwinia cypripedii</name>
    <dbReference type="NCBI Taxonomy" id="55209"/>
    <lineage>
        <taxon>Bacteria</taxon>
        <taxon>Pseudomonadati</taxon>
        <taxon>Pseudomonadota</taxon>
        <taxon>Gammaproteobacteria</taxon>
        <taxon>Enterobacterales</taxon>
        <taxon>Erwiniaceae</taxon>
        <taxon>Pantoea</taxon>
    </lineage>
</organism>
<proteinExistence type="predicted"/>
<dbReference type="EMBL" id="CP024768">
    <property type="protein sequence ID" value="QGY29768.1"/>
    <property type="molecule type" value="Genomic_DNA"/>
</dbReference>
<gene>
    <name evidence="1" type="ORF">CUN67_12850</name>
</gene>
<accession>A0A6B9FZS3</accession>
<evidence type="ECO:0000313" key="2">
    <source>
        <dbReference type="Proteomes" id="UP000502005"/>
    </source>
</evidence>